<dbReference type="EMBL" id="CM043018">
    <property type="protein sequence ID" value="KAI4462665.1"/>
    <property type="molecule type" value="Genomic_DNA"/>
</dbReference>
<keyword evidence="2" id="KW-1185">Reference proteome</keyword>
<sequence>MNLYKHKLLSEAQLRKLSEHKYSCASTSILDAILQGYWNWLVSKVPLWLAPNLITIVGLIINIVTTLILVWYSPDAKQEAPSWACGLCALGLFVYQSLDAIDGKQARRTGSANPLGELFDHGCDSISTVFVALSACTAVQLGYYPGWMFFQCFCAMTLFYCAHWQTYVSGTLRFGKVDVTEAQFTIMGIQLVSAIFGPPIWSTKGTSVLSPIIPFSAVLVPAFIIYRKSVENIYEEHPALYILAFGMVAAKVTNRLVVAHMTKSEMDYMDWSLLGPTMLFLNQYFNTFIPEHYVLWLCMLWVAADLLRYSYQICSEICDHLRIELFRIPYLGGPQRNVPPRIIPPQATQTEKNGTSMRAKKSRSKYH</sequence>
<evidence type="ECO:0000313" key="2">
    <source>
        <dbReference type="Proteomes" id="UP001056778"/>
    </source>
</evidence>
<accession>A0ACB9T756</accession>
<dbReference type="Proteomes" id="UP001056778">
    <property type="component" value="Chromosome 4"/>
</dbReference>
<reference evidence="1" key="1">
    <citation type="submission" date="2022-04" db="EMBL/GenBank/DDBJ databases">
        <title>Chromosome-scale genome assembly of Holotrichia oblita Faldermann.</title>
        <authorList>
            <person name="Rongchong L."/>
        </authorList>
    </citation>
    <scope>NUCLEOTIDE SEQUENCE</scope>
    <source>
        <strain evidence="1">81SQS9</strain>
    </source>
</reference>
<proteinExistence type="predicted"/>
<comment type="caution">
    <text evidence="1">The sequence shown here is derived from an EMBL/GenBank/DDBJ whole genome shotgun (WGS) entry which is preliminary data.</text>
</comment>
<name>A0ACB9T756_HOLOL</name>
<organism evidence="1 2">
    <name type="scientific">Holotrichia oblita</name>
    <name type="common">Chafer beetle</name>
    <dbReference type="NCBI Taxonomy" id="644536"/>
    <lineage>
        <taxon>Eukaryota</taxon>
        <taxon>Metazoa</taxon>
        <taxon>Ecdysozoa</taxon>
        <taxon>Arthropoda</taxon>
        <taxon>Hexapoda</taxon>
        <taxon>Insecta</taxon>
        <taxon>Pterygota</taxon>
        <taxon>Neoptera</taxon>
        <taxon>Endopterygota</taxon>
        <taxon>Coleoptera</taxon>
        <taxon>Polyphaga</taxon>
        <taxon>Scarabaeiformia</taxon>
        <taxon>Scarabaeidae</taxon>
        <taxon>Melolonthinae</taxon>
        <taxon>Holotrichia</taxon>
    </lineage>
</organism>
<gene>
    <name evidence="1" type="ORF">MML48_4g00001120</name>
</gene>
<protein>
    <submittedName>
        <fullName evidence="1">Ethanolaminephosphotransferase</fullName>
    </submittedName>
</protein>
<evidence type="ECO:0000313" key="1">
    <source>
        <dbReference type="EMBL" id="KAI4462665.1"/>
    </source>
</evidence>